<dbReference type="PRINTS" id="PR00080">
    <property type="entry name" value="SDRFAMILY"/>
</dbReference>
<dbReference type="InterPro" id="IPR002347">
    <property type="entry name" value="SDR_fam"/>
</dbReference>
<protein>
    <submittedName>
        <fullName evidence="5">Meso-butanediol dehydrogenase/(S,S)-butanediol dehydrogenase/diacetyl reductase</fullName>
        <ecNumber evidence="5">1.1.1.-</ecNumber>
        <ecNumber evidence="5">1.1.1.304</ecNumber>
        <ecNumber evidence="5">1.1.1.76</ecNumber>
    </submittedName>
</protein>
<dbReference type="Gene3D" id="3.40.50.720">
    <property type="entry name" value="NAD(P)-binding Rossmann-like Domain"/>
    <property type="match status" value="1"/>
</dbReference>
<reference evidence="5 6" key="1">
    <citation type="submission" date="2020-08" db="EMBL/GenBank/DDBJ databases">
        <title>Functional genomics of gut bacteria from endangered species of beetles.</title>
        <authorList>
            <person name="Carlos-Shanley C."/>
        </authorList>
    </citation>
    <scope>NUCLEOTIDE SEQUENCE [LARGE SCALE GENOMIC DNA]</scope>
    <source>
        <strain evidence="5 6">S00179</strain>
    </source>
</reference>
<evidence type="ECO:0000256" key="2">
    <source>
        <dbReference type="ARBA" id="ARBA00023002"/>
    </source>
</evidence>
<evidence type="ECO:0000256" key="3">
    <source>
        <dbReference type="ARBA" id="ARBA00023027"/>
    </source>
</evidence>
<comment type="similarity">
    <text evidence="1">Belongs to the short-chain dehydrogenases/reductases (SDR) family.</text>
</comment>
<dbReference type="GO" id="GO:0052588">
    <property type="term" value="F:diacetyl reductase ((S)-acetoin forming) (NAD+) activity"/>
    <property type="evidence" value="ECO:0007669"/>
    <property type="project" value="UniProtKB-EC"/>
</dbReference>
<dbReference type="EC" id="1.1.1.304" evidence="5"/>
<gene>
    <name evidence="5" type="ORF">HNP46_001963</name>
</gene>
<dbReference type="PROSITE" id="PS00061">
    <property type="entry name" value="ADH_SHORT"/>
    <property type="match status" value="1"/>
</dbReference>
<accession>A0A7W7KIJ3</accession>
<dbReference type="AlphaFoldDB" id="A0A7W7KIJ3"/>
<name>A0A7W7KIJ3_PSENT</name>
<evidence type="ECO:0000313" key="5">
    <source>
        <dbReference type="EMBL" id="MBB4863116.1"/>
    </source>
</evidence>
<dbReference type="EC" id="1.1.1.76" evidence="5"/>
<dbReference type="PANTHER" id="PTHR24321">
    <property type="entry name" value="DEHYDROGENASES, SHORT CHAIN"/>
    <property type="match status" value="1"/>
</dbReference>
<dbReference type="RefSeq" id="WP_184588198.1">
    <property type="nucleotide sequence ID" value="NZ_JACHLI010000006.1"/>
</dbReference>
<evidence type="ECO:0000256" key="1">
    <source>
        <dbReference type="ARBA" id="ARBA00006484"/>
    </source>
</evidence>
<dbReference type="PANTHER" id="PTHR24321:SF8">
    <property type="entry name" value="ESTRADIOL 17-BETA-DEHYDROGENASE 8-RELATED"/>
    <property type="match status" value="1"/>
</dbReference>
<evidence type="ECO:0000259" key="4">
    <source>
        <dbReference type="SMART" id="SM00822"/>
    </source>
</evidence>
<dbReference type="SUPFAM" id="SSF51735">
    <property type="entry name" value="NAD(P)-binding Rossmann-fold domains"/>
    <property type="match status" value="1"/>
</dbReference>
<proteinExistence type="inferred from homology"/>
<dbReference type="GO" id="GO:0047512">
    <property type="term" value="F:(S,S)-butanediol dehydrogenase activity"/>
    <property type="evidence" value="ECO:0007669"/>
    <property type="project" value="UniProtKB-EC"/>
</dbReference>
<dbReference type="InterPro" id="IPR057326">
    <property type="entry name" value="KR_dom"/>
</dbReference>
<keyword evidence="2 5" id="KW-0560">Oxidoreductase</keyword>
<dbReference type="InterPro" id="IPR036291">
    <property type="entry name" value="NAD(P)-bd_dom_sf"/>
</dbReference>
<dbReference type="EC" id="1.1.1.-" evidence="5"/>
<dbReference type="EMBL" id="JACHLI010000006">
    <property type="protein sequence ID" value="MBB4863116.1"/>
    <property type="molecule type" value="Genomic_DNA"/>
</dbReference>
<organism evidence="5 6">
    <name type="scientific">Pseudomonas nitroreducens</name>
    <dbReference type="NCBI Taxonomy" id="46680"/>
    <lineage>
        <taxon>Bacteria</taxon>
        <taxon>Pseudomonadati</taxon>
        <taxon>Pseudomonadota</taxon>
        <taxon>Gammaproteobacteria</taxon>
        <taxon>Pseudomonadales</taxon>
        <taxon>Pseudomonadaceae</taxon>
        <taxon>Pseudomonas</taxon>
    </lineage>
</organism>
<dbReference type="Pfam" id="PF13561">
    <property type="entry name" value="adh_short_C2"/>
    <property type="match status" value="1"/>
</dbReference>
<keyword evidence="3" id="KW-0520">NAD</keyword>
<sequence>MTDNRKDIVIVTGGGRGIGRAIVEQFLAQGAQVASCGRGERPMDLPETVLWVQADVAQSAQAERVLQQTIEHLGVPSVLVNNAGVQVEKALDQTSDEDWEQVMGVNARGTFNFCRAVLPVMAERGGSIVNLGSISGLHADPGMALYNASKAFVHGLTRSIAVDHGPRVRCNAVCPGWIMTAMAEDGFAQARDPQKAKADALARHAAGRFGRPEDVAGLVAWLASDQAAFVTGQCYVIDGGLTAASPLQPRFF</sequence>
<dbReference type="PRINTS" id="PR00081">
    <property type="entry name" value="GDHRDH"/>
</dbReference>
<feature type="domain" description="Ketoreductase" evidence="4">
    <location>
        <begin position="7"/>
        <end position="179"/>
    </location>
</feature>
<comment type="caution">
    <text evidence="5">The sequence shown here is derived from an EMBL/GenBank/DDBJ whole genome shotgun (WGS) entry which is preliminary data.</text>
</comment>
<dbReference type="SMART" id="SM00822">
    <property type="entry name" value="PKS_KR"/>
    <property type="match status" value="1"/>
</dbReference>
<dbReference type="Proteomes" id="UP000566995">
    <property type="component" value="Unassembled WGS sequence"/>
</dbReference>
<dbReference type="CDD" id="cd05233">
    <property type="entry name" value="SDR_c"/>
    <property type="match status" value="1"/>
</dbReference>
<evidence type="ECO:0000313" key="6">
    <source>
        <dbReference type="Proteomes" id="UP000566995"/>
    </source>
</evidence>
<dbReference type="FunFam" id="3.40.50.720:FF:000084">
    <property type="entry name" value="Short-chain dehydrogenase reductase"/>
    <property type="match status" value="1"/>
</dbReference>
<dbReference type="InterPro" id="IPR020904">
    <property type="entry name" value="Sc_DH/Rdtase_CS"/>
</dbReference>